<name>A0AAV2L7S5_KNICA</name>
<evidence type="ECO:0000313" key="2">
    <source>
        <dbReference type="EMBL" id="CAL1596227.1"/>
    </source>
</evidence>
<keyword evidence="3" id="KW-1185">Reference proteome</keyword>
<gene>
    <name evidence="2" type="ORF">KC01_LOCUS24928</name>
</gene>
<protein>
    <submittedName>
        <fullName evidence="2">Uncharacterized protein</fullName>
    </submittedName>
</protein>
<reference evidence="2 3" key="1">
    <citation type="submission" date="2024-04" db="EMBL/GenBank/DDBJ databases">
        <authorList>
            <person name="Waldvogel A.-M."/>
            <person name="Schoenle A."/>
        </authorList>
    </citation>
    <scope>NUCLEOTIDE SEQUENCE [LARGE SCALE GENOMIC DNA]</scope>
</reference>
<organism evidence="2 3">
    <name type="scientific">Knipowitschia caucasica</name>
    <name type="common">Caucasian dwarf goby</name>
    <name type="synonym">Pomatoschistus caucasicus</name>
    <dbReference type="NCBI Taxonomy" id="637954"/>
    <lineage>
        <taxon>Eukaryota</taxon>
        <taxon>Metazoa</taxon>
        <taxon>Chordata</taxon>
        <taxon>Craniata</taxon>
        <taxon>Vertebrata</taxon>
        <taxon>Euteleostomi</taxon>
        <taxon>Actinopterygii</taxon>
        <taxon>Neopterygii</taxon>
        <taxon>Teleostei</taxon>
        <taxon>Neoteleostei</taxon>
        <taxon>Acanthomorphata</taxon>
        <taxon>Gobiaria</taxon>
        <taxon>Gobiiformes</taxon>
        <taxon>Gobioidei</taxon>
        <taxon>Gobiidae</taxon>
        <taxon>Gobiinae</taxon>
        <taxon>Knipowitschia</taxon>
    </lineage>
</organism>
<feature type="region of interest" description="Disordered" evidence="1">
    <location>
        <begin position="71"/>
        <end position="94"/>
    </location>
</feature>
<feature type="compositionally biased region" description="Basic and acidic residues" evidence="1">
    <location>
        <begin position="74"/>
        <end position="94"/>
    </location>
</feature>
<accession>A0AAV2L7S5</accession>
<sequence length="94" mass="10373">MSGISWCWRVGPELSACHGKESGLKHGVPGVDLWRKSCQLNAVCAGPTLLLDMAHRGACILAHGRCPRRRRRGEQRADACNDMSHVRNTPELRA</sequence>
<dbReference type="AlphaFoldDB" id="A0AAV2L7S5"/>
<dbReference type="EMBL" id="OZ035843">
    <property type="protein sequence ID" value="CAL1596227.1"/>
    <property type="molecule type" value="Genomic_DNA"/>
</dbReference>
<dbReference type="Proteomes" id="UP001497482">
    <property type="component" value="Chromosome 21"/>
</dbReference>
<evidence type="ECO:0000313" key="3">
    <source>
        <dbReference type="Proteomes" id="UP001497482"/>
    </source>
</evidence>
<evidence type="ECO:0000256" key="1">
    <source>
        <dbReference type="SAM" id="MobiDB-lite"/>
    </source>
</evidence>
<proteinExistence type="predicted"/>